<dbReference type="Gene3D" id="3.30.450.40">
    <property type="match status" value="1"/>
</dbReference>
<comment type="catalytic activity">
    <reaction evidence="1">
        <text>ATP + protein L-histidine = ADP + protein N-phospho-L-histidine.</text>
        <dbReference type="EC" id="2.7.13.3"/>
    </reaction>
</comment>
<dbReference type="PROSITE" id="PS50110">
    <property type="entry name" value="RESPONSE_REGULATORY"/>
    <property type="match status" value="1"/>
</dbReference>
<dbReference type="Gene3D" id="3.40.50.2300">
    <property type="match status" value="1"/>
</dbReference>
<gene>
    <name evidence="10" type="ORF">FNU76_12785</name>
</gene>
<dbReference type="GO" id="GO:0005886">
    <property type="term" value="C:plasma membrane"/>
    <property type="evidence" value="ECO:0007669"/>
    <property type="project" value="UniProtKB-SubCell"/>
</dbReference>
<dbReference type="GO" id="GO:0000155">
    <property type="term" value="F:phosphorelay sensor kinase activity"/>
    <property type="evidence" value="ECO:0007669"/>
    <property type="project" value="InterPro"/>
</dbReference>
<evidence type="ECO:0000259" key="8">
    <source>
        <dbReference type="PROSITE" id="PS50109"/>
    </source>
</evidence>
<feature type="domain" description="Histidine kinase" evidence="8">
    <location>
        <begin position="351"/>
        <end position="566"/>
    </location>
</feature>
<evidence type="ECO:0000256" key="2">
    <source>
        <dbReference type="ARBA" id="ARBA00004429"/>
    </source>
</evidence>
<proteinExistence type="predicted"/>
<dbReference type="PANTHER" id="PTHR42878">
    <property type="entry name" value="TWO-COMPONENT HISTIDINE KINASE"/>
    <property type="match status" value="1"/>
</dbReference>
<dbReference type="PANTHER" id="PTHR42878:SF15">
    <property type="entry name" value="BACTERIOPHYTOCHROME"/>
    <property type="match status" value="1"/>
</dbReference>
<dbReference type="InterPro" id="IPR050351">
    <property type="entry name" value="BphY/WalK/GraS-like"/>
</dbReference>
<dbReference type="Gene3D" id="1.10.287.130">
    <property type="match status" value="1"/>
</dbReference>
<reference evidence="11" key="1">
    <citation type="submission" date="2019-07" db="EMBL/GenBank/DDBJ databases">
        <title>Chitinimonas sp. nov., isolated from Ny-Alesund, arctica soil.</title>
        <authorList>
            <person name="Xu Q."/>
            <person name="Peng F."/>
        </authorList>
    </citation>
    <scope>NUCLEOTIDE SEQUENCE [LARGE SCALE GENOMIC DNA]</scope>
    <source>
        <strain evidence="11">R3-44</strain>
    </source>
</reference>
<dbReference type="SUPFAM" id="SSF55781">
    <property type="entry name" value="GAF domain-like"/>
    <property type="match status" value="1"/>
</dbReference>
<evidence type="ECO:0000313" key="10">
    <source>
        <dbReference type="EMBL" id="QDQ27167.1"/>
    </source>
</evidence>
<dbReference type="EC" id="2.7.13.3" evidence="3"/>
<accession>A0A516SG74</accession>
<dbReference type="InterPro" id="IPR011006">
    <property type="entry name" value="CheY-like_superfamily"/>
</dbReference>
<dbReference type="Pfam" id="PF02518">
    <property type="entry name" value="HATPase_c"/>
    <property type="match status" value="1"/>
</dbReference>
<dbReference type="GO" id="GO:0030295">
    <property type="term" value="F:protein kinase activator activity"/>
    <property type="evidence" value="ECO:0007669"/>
    <property type="project" value="TreeGrafter"/>
</dbReference>
<comment type="subcellular location">
    <subcellularLocation>
        <location evidence="2">Cell inner membrane</location>
        <topology evidence="2">Multi-pass membrane protein</topology>
    </subcellularLocation>
</comment>
<evidence type="ECO:0000313" key="11">
    <source>
        <dbReference type="Proteomes" id="UP000317550"/>
    </source>
</evidence>
<dbReference type="InterPro" id="IPR003594">
    <property type="entry name" value="HATPase_dom"/>
</dbReference>
<dbReference type="InterPro" id="IPR003018">
    <property type="entry name" value="GAF"/>
</dbReference>
<evidence type="ECO:0000259" key="9">
    <source>
        <dbReference type="PROSITE" id="PS50110"/>
    </source>
</evidence>
<evidence type="ECO:0000256" key="7">
    <source>
        <dbReference type="PROSITE-ProRule" id="PRU00169"/>
    </source>
</evidence>
<dbReference type="InterPro" id="IPR001789">
    <property type="entry name" value="Sig_transdc_resp-reg_receiver"/>
</dbReference>
<dbReference type="FunFam" id="3.30.565.10:FF:000006">
    <property type="entry name" value="Sensor histidine kinase WalK"/>
    <property type="match status" value="1"/>
</dbReference>
<feature type="modified residue" description="4-aspartylphosphate" evidence="7">
    <location>
        <position position="88"/>
    </location>
</feature>
<dbReference type="SUPFAM" id="SSF47384">
    <property type="entry name" value="Homodimeric domain of signal transducing histidine kinase"/>
    <property type="match status" value="1"/>
</dbReference>
<dbReference type="SUPFAM" id="SSF52172">
    <property type="entry name" value="CheY-like"/>
    <property type="match status" value="1"/>
</dbReference>
<name>A0A516SG74_9NEIS</name>
<dbReference type="SMART" id="SM00448">
    <property type="entry name" value="REC"/>
    <property type="match status" value="1"/>
</dbReference>
<dbReference type="CDD" id="cd00082">
    <property type="entry name" value="HisKA"/>
    <property type="match status" value="1"/>
</dbReference>
<dbReference type="Proteomes" id="UP000317550">
    <property type="component" value="Chromosome"/>
</dbReference>
<keyword evidence="6" id="KW-0418">Kinase</keyword>
<dbReference type="KEGG" id="cari:FNU76_12785"/>
<dbReference type="SMART" id="SM00387">
    <property type="entry name" value="HATPase_c"/>
    <property type="match status" value="1"/>
</dbReference>
<dbReference type="OrthoDB" id="9757990at2"/>
<dbReference type="InterPro" id="IPR029016">
    <property type="entry name" value="GAF-like_dom_sf"/>
</dbReference>
<dbReference type="InterPro" id="IPR003661">
    <property type="entry name" value="HisK_dim/P_dom"/>
</dbReference>
<dbReference type="PROSITE" id="PS50109">
    <property type="entry name" value="HIS_KIN"/>
    <property type="match status" value="1"/>
</dbReference>
<organism evidence="10 11">
    <name type="scientific">Chitinimonas arctica</name>
    <dbReference type="NCBI Taxonomy" id="2594795"/>
    <lineage>
        <taxon>Bacteria</taxon>
        <taxon>Pseudomonadati</taxon>
        <taxon>Pseudomonadota</taxon>
        <taxon>Betaproteobacteria</taxon>
        <taxon>Neisseriales</taxon>
        <taxon>Chitinibacteraceae</taxon>
        <taxon>Chitinimonas</taxon>
    </lineage>
</organism>
<dbReference type="AlphaFoldDB" id="A0A516SG74"/>
<dbReference type="EMBL" id="CP041730">
    <property type="protein sequence ID" value="QDQ27167.1"/>
    <property type="molecule type" value="Genomic_DNA"/>
</dbReference>
<dbReference type="InterPro" id="IPR036890">
    <property type="entry name" value="HATPase_C_sf"/>
</dbReference>
<sequence>MPKQFVPTSTGKGFTGVAKPRVTAGARSEDCVMTARKVLYLEDNPLDITLTQNALQRVGVELEIHIANNGEDYRAALGREGYDLVISDSSVPGCEGHEALWLAQRIQPGVPFLYFSGHADELHAEASLEAGAVDYIDKHDLWRLKHTVRKLFDRPPADAGADGLYLHSRRQMRLVQAVQALSTARRLEDVMAVVSTVARELVLADGATFVLREGDQCLYADEDALGPLWKGQRFPMGNCISGWVMLNGRQAVIPDIYADDRIPRELYRATFVKSLVMTPVSHGETVAAIGTYWAQAHLPDAEETALLQTLADTVAMALENVRYLRELEQKAQDRTTGLSAIQQELEAYSYAVSHDLRAPLRTINGFSNILLEEHLAKLPEEGRHYLLRICAEAARMNEQIDDLLKLFKLSGHLVRRERTDLALLASQVVVRLRSRDPKRKAAVNIASTLPINADKALVFSLLEQLIGNAWKFSGRQVHGQIEIGMQPAADGGEVFFVRDNGIGFDATRVDKLFVPFQRFHRESDFPGTGIGLAIAQRIVHRHGGRIWAESEPNRGSCFYFTLPETN</sequence>
<dbReference type="SMART" id="SM00388">
    <property type="entry name" value="HisKA"/>
    <property type="match status" value="1"/>
</dbReference>
<dbReference type="Gene3D" id="3.30.565.10">
    <property type="entry name" value="Histidine kinase-like ATPase, C-terminal domain"/>
    <property type="match status" value="1"/>
</dbReference>
<evidence type="ECO:0000256" key="5">
    <source>
        <dbReference type="ARBA" id="ARBA00022679"/>
    </source>
</evidence>
<dbReference type="SMART" id="SM00065">
    <property type="entry name" value="GAF"/>
    <property type="match status" value="1"/>
</dbReference>
<dbReference type="PRINTS" id="PR00344">
    <property type="entry name" value="BCTRLSENSOR"/>
</dbReference>
<dbReference type="SUPFAM" id="SSF55874">
    <property type="entry name" value="ATPase domain of HSP90 chaperone/DNA topoisomerase II/histidine kinase"/>
    <property type="match status" value="1"/>
</dbReference>
<evidence type="ECO:0000256" key="1">
    <source>
        <dbReference type="ARBA" id="ARBA00000085"/>
    </source>
</evidence>
<evidence type="ECO:0000256" key="3">
    <source>
        <dbReference type="ARBA" id="ARBA00012438"/>
    </source>
</evidence>
<dbReference type="InterPro" id="IPR005467">
    <property type="entry name" value="His_kinase_dom"/>
</dbReference>
<dbReference type="GO" id="GO:0000156">
    <property type="term" value="F:phosphorelay response regulator activity"/>
    <property type="evidence" value="ECO:0007669"/>
    <property type="project" value="TreeGrafter"/>
</dbReference>
<evidence type="ECO:0000256" key="6">
    <source>
        <dbReference type="ARBA" id="ARBA00022777"/>
    </source>
</evidence>
<dbReference type="Pfam" id="PF13185">
    <property type="entry name" value="GAF_2"/>
    <property type="match status" value="1"/>
</dbReference>
<dbReference type="GO" id="GO:0007234">
    <property type="term" value="P:osmosensory signaling via phosphorelay pathway"/>
    <property type="evidence" value="ECO:0007669"/>
    <property type="project" value="TreeGrafter"/>
</dbReference>
<evidence type="ECO:0000256" key="4">
    <source>
        <dbReference type="ARBA" id="ARBA00022553"/>
    </source>
</evidence>
<protein>
    <recommendedName>
        <fullName evidence="3">histidine kinase</fullName>
        <ecNumber evidence="3">2.7.13.3</ecNumber>
    </recommendedName>
</protein>
<dbReference type="Pfam" id="PF00512">
    <property type="entry name" value="HisKA"/>
    <property type="match status" value="1"/>
</dbReference>
<keyword evidence="5" id="KW-0808">Transferase</keyword>
<feature type="domain" description="Response regulatory" evidence="9">
    <location>
        <begin position="37"/>
        <end position="153"/>
    </location>
</feature>
<dbReference type="InterPro" id="IPR036097">
    <property type="entry name" value="HisK_dim/P_sf"/>
</dbReference>
<keyword evidence="11" id="KW-1185">Reference proteome</keyword>
<keyword evidence="4 7" id="KW-0597">Phosphoprotein</keyword>
<dbReference type="InterPro" id="IPR004358">
    <property type="entry name" value="Sig_transdc_His_kin-like_C"/>
</dbReference>
<dbReference type="CDD" id="cd00156">
    <property type="entry name" value="REC"/>
    <property type="match status" value="1"/>
</dbReference>
<dbReference type="Pfam" id="PF00072">
    <property type="entry name" value="Response_reg"/>
    <property type="match status" value="1"/>
</dbReference>